<dbReference type="CDD" id="cd11642">
    <property type="entry name" value="SUMT"/>
    <property type="match status" value="1"/>
</dbReference>
<evidence type="ECO:0000313" key="8">
    <source>
        <dbReference type="Proteomes" id="UP001549257"/>
    </source>
</evidence>
<evidence type="ECO:0000259" key="6">
    <source>
        <dbReference type="Pfam" id="PF00590"/>
    </source>
</evidence>
<dbReference type="InterPro" id="IPR006366">
    <property type="entry name" value="CobA/CysG_C"/>
</dbReference>
<dbReference type="EMBL" id="JBEPSJ010000001">
    <property type="protein sequence ID" value="MET4582071.1"/>
    <property type="molecule type" value="Genomic_DNA"/>
</dbReference>
<dbReference type="Gene3D" id="3.30.950.10">
    <property type="entry name" value="Methyltransferase, Cobalt-precorrin-4 Transmethylase, Domain 2"/>
    <property type="match status" value="1"/>
</dbReference>
<organism evidence="7 8">
    <name type="scientific">Conyzicola nivalis</name>
    <dbReference type="NCBI Taxonomy" id="1477021"/>
    <lineage>
        <taxon>Bacteria</taxon>
        <taxon>Bacillati</taxon>
        <taxon>Actinomycetota</taxon>
        <taxon>Actinomycetes</taxon>
        <taxon>Micrococcales</taxon>
        <taxon>Microbacteriaceae</taxon>
        <taxon>Conyzicola</taxon>
    </lineage>
</organism>
<dbReference type="InterPro" id="IPR014776">
    <property type="entry name" value="4pyrrole_Mease_sub2"/>
</dbReference>
<keyword evidence="2 7" id="KW-0489">Methyltransferase</keyword>
<accession>A0ABV2QLZ3</accession>
<proteinExistence type="predicted"/>
<dbReference type="InterPro" id="IPR050161">
    <property type="entry name" value="Siro_Cobalamin_biosynth"/>
</dbReference>
<dbReference type="Pfam" id="PF00590">
    <property type="entry name" value="TP_methylase"/>
    <property type="match status" value="1"/>
</dbReference>
<dbReference type="InterPro" id="IPR014777">
    <property type="entry name" value="4pyrrole_Mease_sub1"/>
</dbReference>
<reference evidence="7 8" key="1">
    <citation type="submission" date="2024-06" db="EMBL/GenBank/DDBJ databases">
        <title>Sorghum-associated microbial communities from plants grown in Nebraska, USA.</title>
        <authorList>
            <person name="Schachtman D."/>
        </authorList>
    </citation>
    <scope>NUCLEOTIDE SEQUENCE [LARGE SCALE GENOMIC DNA]</scope>
    <source>
        <strain evidence="7 8">2857</strain>
    </source>
</reference>
<evidence type="ECO:0000256" key="2">
    <source>
        <dbReference type="ARBA" id="ARBA00022603"/>
    </source>
</evidence>
<keyword evidence="8" id="KW-1185">Reference proteome</keyword>
<dbReference type="PANTHER" id="PTHR45790">
    <property type="entry name" value="SIROHEME SYNTHASE-RELATED"/>
    <property type="match status" value="1"/>
</dbReference>
<dbReference type="Proteomes" id="UP001549257">
    <property type="component" value="Unassembled WGS sequence"/>
</dbReference>
<keyword evidence="3 7" id="KW-0808">Transferase</keyword>
<dbReference type="RefSeq" id="WP_354024221.1">
    <property type="nucleotide sequence ID" value="NZ_JBEPSJ010000001.1"/>
</dbReference>
<evidence type="ECO:0000256" key="3">
    <source>
        <dbReference type="ARBA" id="ARBA00022679"/>
    </source>
</evidence>
<evidence type="ECO:0000256" key="4">
    <source>
        <dbReference type="ARBA" id="ARBA00022691"/>
    </source>
</evidence>
<keyword evidence="4" id="KW-0949">S-adenosyl-L-methionine</keyword>
<dbReference type="PANTHER" id="PTHR45790:SF3">
    <property type="entry name" value="S-ADENOSYL-L-METHIONINE-DEPENDENT UROPORPHYRINOGEN III METHYLTRANSFERASE, CHLOROPLASTIC"/>
    <property type="match status" value="1"/>
</dbReference>
<dbReference type="Gene3D" id="3.40.1010.10">
    <property type="entry name" value="Cobalt-precorrin-4 Transmethylase, Domain 1"/>
    <property type="match status" value="1"/>
</dbReference>
<evidence type="ECO:0000313" key="7">
    <source>
        <dbReference type="EMBL" id="MET4582071.1"/>
    </source>
</evidence>
<dbReference type="EC" id="2.1.1.107" evidence="1"/>
<feature type="domain" description="Tetrapyrrole methylase" evidence="6">
    <location>
        <begin position="21"/>
        <end position="228"/>
    </location>
</feature>
<protein>
    <recommendedName>
        <fullName evidence="1">uroporphyrinogen-III C-methyltransferase</fullName>
        <ecNumber evidence="1">2.1.1.107</ecNumber>
    </recommendedName>
</protein>
<dbReference type="SUPFAM" id="SSF53790">
    <property type="entry name" value="Tetrapyrrole methylase"/>
    <property type="match status" value="1"/>
</dbReference>
<keyword evidence="5" id="KW-0627">Porphyrin biosynthesis</keyword>
<comment type="caution">
    <text evidence="7">The sequence shown here is derived from an EMBL/GenBank/DDBJ whole genome shotgun (WGS) entry which is preliminary data.</text>
</comment>
<gene>
    <name evidence="7" type="ORF">ABIE21_001561</name>
</gene>
<dbReference type="InterPro" id="IPR035996">
    <property type="entry name" value="4pyrrol_Methylase_sf"/>
</dbReference>
<dbReference type="GO" id="GO:0032259">
    <property type="term" value="P:methylation"/>
    <property type="evidence" value="ECO:0007669"/>
    <property type="project" value="UniProtKB-KW"/>
</dbReference>
<dbReference type="GO" id="GO:0004851">
    <property type="term" value="F:uroporphyrin-III C-methyltransferase activity"/>
    <property type="evidence" value="ECO:0007669"/>
    <property type="project" value="UniProtKB-EC"/>
</dbReference>
<dbReference type="NCBIfam" id="NF004790">
    <property type="entry name" value="PRK06136.1"/>
    <property type="match status" value="1"/>
</dbReference>
<sequence>MSEQAGTGVLGGDRSGAVGEVTLVGGGPGSDELLTVAGARALERADVVLFDRLAPHGSLTTLAPGALLIDVGKTPGHHPVSQKEIEALIVRHALSGANVVRLKGGDPYVFGRGSEEVLACHAAGVPVTVIPGVTSAIAVPAAAGIPLTHRGMTRLFTVVSGHAPLSDTELEHLAGLGGTIVVLMGIGTLPSITQGLVRFGADARLPVAIIERGFSATQTTTVGTLASIVFDAAAAKVSSPAVLVIGEVVRLAFDGDAEASVLLARAEALADLA</sequence>
<dbReference type="InterPro" id="IPR000878">
    <property type="entry name" value="4pyrrol_Mease"/>
</dbReference>
<evidence type="ECO:0000256" key="1">
    <source>
        <dbReference type="ARBA" id="ARBA00012162"/>
    </source>
</evidence>
<evidence type="ECO:0000256" key="5">
    <source>
        <dbReference type="ARBA" id="ARBA00023244"/>
    </source>
</evidence>
<dbReference type="NCBIfam" id="TIGR01469">
    <property type="entry name" value="cobA_cysG_Cterm"/>
    <property type="match status" value="1"/>
</dbReference>
<name>A0ABV2QLZ3_9MICO</name>